<feature type="compositionally biased region" description="Pro residues" evidence="1">
    <location>
        <begin position="33"/>
        <end position="49"/>
    </location>
</feature>
<comment type="caution">
    <text evidence="3">The sequence shown here is derived from an EMBL/GenBank/DDBJ whole genome shotgun (WGS) entry which is preliminary data.</text>
</comment>
<evidence type="ECO:0000313" key="4">
    <source>
        <dbReference type="Proteomes" id="UP000233551"/>
    </source>
</evidence>
<gene>
    <name evidence="3" type="ORF">CRG98_022103</name>
</gene>
<keyword evidence="2" id="KW-0732">Signal</keyword>
<dbReference type="Proteomes" id="UP000233551">
    <property type="component" value="Unassembled WGS sequence"/>
</dbReference>
<dbReference type="STRING" id="22663.A0A2I0JME6"/>
<evidence type="ECO:0000256" key="1">
    <source>
        <dbReference type="SAM" id="MobiDB-lite"/>
    </source>
</evidence>
<accession>A0A2I0JME6</accession>
<reference evidence="3 4" key="1">
    <citation type="submission" date="2017-11" db="EMBL/GenBank/DDBJ databases">
        <title>De-novo sequencing of pomegranate (Punica granatum L.) genome.</title>
        <authorList>
            <person name="Akparov Z."/>
            <person name="Amiraslanov A."/>
            <person name="Hajiyeva S."/>
            <person name="Abbasov M."/>
            <person name="Kaur K."/>
            <person name="Hamwieh A."/>
            <person name="Solovyev V."/>
            <person name="Salamov A."/>
            <person name="Braich B."/>
            <person name="Kosarev P."/>
            <person name="Mahmoud A."/>
            <person name="Hajiyev E."/>
            <person name="Babayeva S."/>
            <person name="Izzatullayeva V."/>
            <person name="Mammadov A."/>
            <person name="Mammadov A."/>
            <person name="Sharifova S."/>
            <person name="Ojaghi J."/>
            <person name="Eynullazada K."/>
            <person name="Bayramov B."/>
            <person name="Abdulazimova A."/>
            <person name="Shahmuradov I."/>
        </authorList>
    </citation>
    <scope>NUCLEOTIDE SEQUENCE [LARGE SCALE GENOMIC DNA]</scope>
    <source>
        <strain evidence="4">cv. AG2017</strain>
        <tissue evidence="3">Leaf</tissue>
    </source>
</reference>
<dbReference type="AlphaFoldDB" id="A0A2I0JME6"/>
<feature type="chain" id="PRO_5014119456" description="Extensin-like" evidence="2">
    <location>
        <begin position="28"/>
        <end position="77"/>
    </location>
</feature>
<evidence type="ECO:0000313" key="3">
    <source>
        <dbReference type="EMBL" id="PKI57452.1"/>
    </source>
</evidence>
<keyword evidence="4" id="KW-1185">Reference proteome</keyword>
<organism evidence="3 4">
    <name type="scientific">Punica granatum</name>
    <name type="common">Pomegranate</name>
    <dbReference type="NCBI Taxonomy" id="22663"/>
    <lineage>
        <taxon>Eukaryota</taxon>
        <taxon>Viridiplantae</taxon>
        <taxon>Streptophyta</taxon>
        <taxon>Embryophyta</taxon>
        <taxon>Tracheophyta</taxon>
        <taxon>Spermatophyta</taxon>
        <taxon>Magnoliopsida</taxon>
        <taxon>eudicotyledons</taxon>
        <taxon>Gunneridae</taxon>
        <taxon>Pentapetalae</taxon>
        <taxon>rosids</taxon>
        <taxon>malvids</taxon>
        <taxon>Myrtales</taxon>
        <taxon>Lythraceae</taxon>
        <taxon>Punica</taxon>
    </lineage>
</organism>
<feature type="region of interest" description="Disordered" evidence="1">
    <location>
        <begin position="27"/>
        <end position="56"/>
    </location>
</feature>
<evidence type="ECO:0000256" key="2">
    <source>
        <dbReference type="SAM" id="SignalP"/>
    </source>
</evidence>
<feature type="signal peptide" evidence="2">
    <location>
        <begin position="1"/>
        <end position="27"/>
    </location>
</feature>
<name>A0A2I0JME6_PUNGR</name>
<protein>
    <recommendedName>
        <fullName evidence="5">Extensin-like</fullName>
    </recommendedName>
</protein>
<evidence type="ECO:0008006" key="5">
    <source>
        <dbReference type="Google" id="ProtNLM"/>
    </source>
</evidence>
<proteinExistence type="predicted"/>
<dbReference type="EMBL" id="PGOL01001505">
    <property type="protein sequence ID" value="PKI57452.1"/>
    <property type="molecule type" value="Genomic_DNA"/>
</dbReference>
<sequence length="77" mass="8581">MGSPMASLVATLLVAFMSLSLPFETTANYAYSSPPPPPKKLPPSPSPPHHPYKTTMESIERISEKLMSLRQRKKLDR</sequence>